<keyword evidence="4" id="KW-1185">Reference proteome</keyword>
<evidence type="ECO:0000259" key="2">
    <source>
        <dbReference type="Pfam" id="PF00534"/>
    </source>
</evidence>
<sequence>MEKTFNIDDPFAFTVCRIEPENNVHLLLQAFSESPKMLLVIVGNWAYSTYGKFLKEKYVNSSSVILHDPIYDQQKLNALRSRCTLYLHGHSCGGTNPSLVEAMYLGLPIAAYDCNFNRETTENHALYFKSAEELNELIHLLNPEKLQFVAQSMKTVADRRYTWKRIAKCYACIL</sequence>
<dbReference type="EMBL" id="JAUSVL010000001">
    <property type="protein sequence ID" value="MDQ0289841.1"/>
    <property type="molecule type" value="Genomic_DNA"/>
</dbReference>
<gene>
    <name evidence="3" type="ORF">J3R75_001948</name>
</gene>
<dbReference type="Gene3D" id="3.40.50.2000">
    <property type="entry name" value="Glycogen Phosphorylase B"/>
    <property type="match status" value="1"/>
</dbReference>
<dbReference type="PANTHER" id="PTHR46401:SF2">
    <property type="entry name" value="GLYCOSYLTRANSFERASE WBBK-RELATED"/>
    <property type="match status" value="1"/>
</dbReference>
<comment type="caution">
    <text evidence="3">The sequence shown here is derived from an EMBL/GenBank/DDBJ whole genome shotgun (WGS) entry which is preliminary data.</text>
</comment>
<dbReference type="Proteomes" id="UP001238163">
    <property type="component" value="Unassembled WGS sequence"/>
</dbReference>
<protein>
    <submittedName>
        <fullName evidence="3">Glycosyltransferase involved in cell wall biosynthesis</fullName>
    </submittedName>
</protein>
<proteinExistence type="predicted"/>
<keyword evidence="1" id="KW-0808">Transferase</keyword>
<dbReference type="SUPFAM" id="SSF53756">
    <property type="entry name" value="UDP-Glycosyltransferase/glycogen phosphorylase"/>
    <property type="match status" value="1"/>
</dbReference>
<dbReference type="GO" id="GO:0016757">
    <property type="term" value="F:glycosyltransferase activity"/>
    <property type="evidence" value="ECO:0007669"/>
    <property type="project" value="InterPro"/>
</dbReference>
<accession>A0AAE4ANN6</accession>
<evidence type="ECO:0000313" key="4">
    <source>
        <dbReference type="Proteomes" id="UP001238163"/>
    </source>
</evidence>
<organism evidence="3 4">
    <name type="scientific">Oligosphaera ethanolica</name>
    <dbReference type="NCBI Taxonomy" id="760260"/>
    <lineage>
        <taxon>Bacteria</taxon>
        <taxon>Pseudomonadati</taxon>
        <taxon>Lentisphaerota</taxon>
        <taxon>Oligosphaeria</taxon>
        <taxon>Oligosphaerales</taxon>
        <taxon>Oligosphaeraceae</taxon>
        <taxon>Oligosphaera</taxon>
    </lineage>
</organism>
<dbReference type="PANTHER" id="PTHR46401">
    <property type="entry name" value="GLYCOSYLTRANSFERASE WBBK-RELATED"/>
    <property type="match status" value="1"/>
</dbReference>
<dbReference type="Pfam" id="PF00534">
    <property type="entry name" value="Glycos_transf_1"/>
    <property type="match status" value="1"/>
</dbReference>
<feature type="domain" description="Glycosyl transferase family 1" evidence="2">
    <location>
        <begin position="6"/>
        <end position="139"/>
    </location>
</feature>
<evidence type="ECO:0000256" key="1">
    <source>
        <dbReference type="ARBA" id="ARBA00022679"/>
    </source>
</evidence>
<dbReference type="GO" id="GO:0009103">
    <property type="term" value="P:lipopolysaccharide biosynthetic process"/>
    <property type="evidence" value="ECO:0007669"/>
    <property type="project" value="TreeGrafter"/>
</dbReference>
<reference evidence="3" key="1">
    <citation type="submission" date="2023-07" db="EMBL/GenBank/DDBJ databases">
        <title>Genomic Encyclopedia of Type Strains, Phase IV (KMG-IV): sequencing the most valuable type-strain genomes for metagenomic binning, comparative biology and taxonomic classification.</title>
        <authorList>
            <person name="Goeker M."/>
        </authorList>
    </citation>
    <scope>NUCLEOTIDE SEQUENCE</scope>
    <source>
        <strain evidence="3">DSM 24202</strain>
    </source>
</reference>
<dbReference type="AlphaFoldDB" id="A0AAE4ANN6"/>
<dbReference type="RefSeq" id="WP_307261288.1">
    <property type="nucleotide sequence ID" value="NZ_JAUSVL010000001.1"/>
</dbReference>
<evidence type="ECO:0000313" key="3">
    <source>
        <dbReference type="EMBL" id="MDQ0289841.1"/>
    </source>
</evidence>
<dbReference type="InterPro" id="IPR001296">
    <property type="entry name" value="Glyco_trans_1"/>
</dbReference>
<name>A0AAE4ANN6_9BACT</name>